<sequence>MHPIFTSPNFISLKDSKGKDTSHSILKYADLRYTYTSTSWPTVSAVERSFIRVRKVL</sequence>
<accession>A0ABM8W637</accession>
<proteinExistence type="predicted"/>
<dbReference type="EMBL" id="CAJVQB010001428">
    <property type="protein sequence ID" value="CAG8535144.1"/>
    <property type="molecule type" value="Genomic_DNA"/>
</dbReference>
<comment type="caution">
    <text evidence="1">The sequence shown here is derived from an EMBL/GenBank/DDBJ whole genome shotgun (WGS) entry which is preliminary data.</text>
</comment>
<dbReference type="Proteomes" id="UP000789901">
    <property type="component" value="Unassembled WGS sequence"/>
</dbReference>
<organism evidence="1 2">
    <name type="scientific">Gigaspora margarita</name>
    <dbReference type="NCBI Taxonomy" id="4874"/>
    <lineage>
        <taxon>Eukaryota</taxon>
        <taxon>Fungi</taxon>
        <taxon>Fungi incertae sedis</taxon>
        <taxon>Mucoromycota</taxon>
        <taxon>Glomeromycotina</taxon>
        <taxon>Glomeromycetes</taxon>
        <taxon>Diversisporales</taxon>
        <taxon>Gigasporaceae</taxon>
        <taxon>Gigaspora</taxon>
    </lineage>
</organism>
<name>A0ABM8W637_GIGMA</name>
<reference evidence="1 2" key="1">
    <citation type="submission" date="2021-06" db="EMBL/GenBank/DDBJ databases">
        <authorList>
            <person name="Kallberg Y."/>
            <person name="Tangrot J."/>
            <person name="Rosling A."/>
        </authorList>
    </citation>
    <scope>NUCLEOTIDE SEQUENCE [LARGE SCALE GENOMIC DNA]</scope>
    <source>
        <strain evidence="1 2">120-4 pot B 10/14</strain>
    </source>
</reference>
<gene>
    <name evidence="1" type="ORF">GMARGA_LOCUS3811</name>
</gene>
<evidence type="ECO:0000313" key="1">
    <source>
        <dbReference type="EMBL" id="CAG8535144.1"/>
    </source>
</evidence>
<keyword evidence="2" id="KW-1185">Reference proteome</keyword>
<protein>
    <submittedName>
        <fullName evidence="1">13891_t:CDS:1</fullName>
    </submittedName>
</protein>
<evidence type="ECO:0000313" key="2">
    <source>
        <dbReference type="Proteomes" id="UP000789901"/>
    </source>
</evidence>